<feature type="region of interest" description="Disordered" evidence="1">
    <location>
        <begin position="128"/>
        <end position="198"/>
    </location>
</feature>
<proteinExistence type="predicted"/>
<feature type="compositionally biased region" description="Basic and acidic residues" evidence="1">
    <location>
        <begin position="154"/>
        <end position="163"/>
    </location>
</feature>
<feature type="compositionally biased region" description="Basic and acidic residues" evidence="1">
    <location>
        <begin position="12"/>
        <end position="23"/>
    </location>
</feature>
<keyword evidence="2" id="KW-1185">Reference proteome</keyword>
<feature type="region of interest" description="Disordered" evidence="1">
    <location>
        <begin position="1"/>
        <end position="34"/>
    </location>
</feature>
<dbReference type="OrthoDB" id="5969973at2759"/>
<gene>
    <name evidence="3" type="primary">LOC116298661</name>
</gene>
<dbReference type="AlphaFoldDB" id="A0A6P8ICX8"/>
<dbReference type="Proteomes" id="UP000515163">
    <property type="component" value="Unplaced"/>
</dbReference>
<reference evidence="3" key="1">
    <citation type="submission" date="2025-08" db="UniProtKB">
        <authorList>
            <consortium name="RefSeq"/>
        </authorList>
    </citation>
    <scope>IDENTIFICATION</scope>
    <source>
        <tissue evidence="3">Tentacle</tissue>
    </source>
</reference>
<name>A0A6P8ICX8_ACTTE</name>
<evidence type="ECO:0000313" key="2">
    <source>
        <dbReference type="Proteomes" id="UP000515163"/>
    </source>
</evidence>
<evidence type="ECO:0000313" key="3">
    <source>
        <dbReference type="RefSeq" id="XP_031563045.1"/>
    </source>
</evidence>
<protein>
    <submittedName>
        <fullName evidence="3">Uncharacterized protein LOC116298661</fullName>
    </submittedName>
</protein>
<accession>A0A6P8ICX8</accession>
<evidence type="ECO:0000256" key="1">
    <source>
        <dbReference type="SAM" id="MobiDB-lite"/>
    </source>
</evidence>
<dbReference type="GeneID" id="116298661"/>
<feature type="compositionally biased region" description="Polar residues" evidence="1">
    <location>
        <begin position="1"/>
        <end position="11"/>
    </location>
</feature>
<dbReference type="RefSeq" id="XP_031563045.1">
    <property type="nucleotide sequence ID" value="XM_031707185.1"/>
</dbReference>
<feature type="compositionally biased region" description="Low complexity" evidence="1">
    <location>
        <begin position="133"/>
        <end position="153"/>
    </location>
</feature>
<dbReference type="KEGG" id="aten:116298661"/>
<organism evidence="2 3">
    <name type="scientific">Actinia tenebrosa</name>
    <name type="common">Australian red waratah sea anemone</name>
    <dbReference type="NCBI Taxonomy" id="6105"/>
    <lineage>
        <taxon>Eukaryota</taxon>
        <taxon>Metazoa</taxon>
        <taxon>Cnidaria</taxon>
        <taxon>Anthozoa</taxon>
        <taxon>Hexacorallia</taxon>
        <taxon>Actiniaria</taxon>
        <taxon>Actiniidae</taxon>
        <taxon>Actinia</taxon>
    </lineage>
</organism>
<feature type="compositionally biased region" description="Basic residues" evidence="1">
    <location>
        <begin position="185"/>
        <end position="198"/>
    </location>
</feature>
<dbReference type="InParanoid" id="A0A6P8ICX8"/>
<sequence length="198" mass="22534">MSKARSFSSPRLSDEATKKEINRQHALLSADMDKKQLRGNVTLEEWRHYKQATTLNQKEKREHFQIKSRKKELLNDLQKVRSSYTGHFDASKSPMENIQLALRTKCQTPPRNSRLYAPGVHGIRRCKSSEVLSSPSTRASSSLSYSPNPLLISSRDKVKERPKTAAAEVAPLRAPKRQDDPKPTASKKKQFVKAHKKT</sequence>